<dbReference type="Gene3D" id="3.40.50.2000">
    <property type="entry name" value="Glycogen Phosphorylase B"/>
    <property type="match status" value="2"/>
</dbReference>
<dbReference type="RefSeq" id="WP_115977911.1">
    <property type="nucleotide sequence ID" value="NZ_QOHR01000001.1"/>
</dbReference>
<evidence type="ECO:0000259" key="1">
    <source>
        <dbReference type="Pfam" id="PF00534"/>
    </source>
</evidence>
<proteinExistence type="predicted"/>
<protein>
    <submittedName>
        <fullName evidence="3">Glycosyltransferase</fullName>
    </submittedName>
</protein>
<dbReference type="Pfam" id="PF00534">
    <property type="entry name" value="Glycos_transf_1"/>
    <property type="match status" value="1"/>
</dbReference>
<dbReference type="GO" id="GO:0016757">
    <property type="term" value="F:glycosyltransferase activity"/>
    <property type="evidence" value="ECO:0007669"/>
    <property type="project" value="InterPro"/>
</dbReference>
<evidence type="ECO:0000259" key="2">
    <source>
        <dbReference type="Pfam" id="PF13439"/>
    </source>
</evidence>
<dbReference type="SUPFAM" id="SSF53756">
    <property type="entry name" value="UDP-Glycosyltransferase/glycogen phosphorylase"/>
    <property type="match status" value="1"/>
</dbReference>
<dbReference type="OrthoDB" id="9790710at2"/>
<accession>A0A3D9BZD8</accession>
<dbReference type="AlphaFoldDB" id="A0A3D9BZD8"/>
<dbReference type="InterPro" id="IPR028098">
    <property type="entry name" value="Glyco_trans_4-like_N"/>
</dbReference>
<dbReference type="CDD" id="cd03811">
    <property type="entry name" value="GT4_GT28_WabH-like"/>
    <property type="match status" value="1"/>
</dbReference>
<dbReference type="InterPro" id="IPR001296">
    <property type="entry name" value="Glyco_trans_1"/>
</dbReference>
<dbReference type="PANTHER" id="PTHR12526:SF638">
    <property type="entry name" value="SPORE COAT PROTEIN SA"/>
    <property type="match status" value="1"/>
</dbReference>
<sequence>MAETRRILIYVRSVSGGAGKNAVKYAMILAEAGHTVTLAALDAPQAGDFGLDTERVALRILPARRNLQAGAALRGLIDELRPDVCLVVDIANMLGLMLALRGREAPPRVILREAHHTWSRTEMRSLPVRLYKRWLFRRAYARADRVIALTEGMARQIAENWGVPADRITVIPNAVPLPGTPPERVAREGPPTLLCVARLTPQKNVGLLLEALARVRRDRDVRLRIAGDGRQRRTLARQAERLGIAGAVTFLGHVSDVAAEYQSADLLVLPSRWEGFPNVVIEALAHGVPVVATATPGAVEILECTGAGRIARMDDAEDLAAQIAAVLDAPPDAAALTATAGRYSEAAQRRKVLSLFEGADT</sequence>
<name>A0A3D9BZD8_9RHOB</name>
<evidence type="ECO:0000313" key="4">
    <source>
        <dbReference type="Proteomes" id="UP000257131"/>
    </source>
</evidence>
<organism evidence="3 4">
    <name type="scientific">Rhodosalinus sediminis</name>
    <dbReference type="NCBI Taxonomy" id="1940533"/>
    <lineage>
        <taxon>Bacteria</taxon>
        <taxon>Pseudomonadati</taxon>
        <taxon>Pseudomonadota</taxon>
        <taxon>Alphaproteobacteria</taxon>
        <taxon>Rhodobacterales</taxon>
        <taxon>Paracoccaceae</taxon>
        <taxon>Rhodosalinus</taxon>
    </lineage>
</organism>
<feature type="domain" description="Glycosyltransferase subfamily 4-like N-terminal" evidence="2">
    <location>
        <begin position="16"/>
        <end position="176"/>
    </location>
</feature>
<dbReference type="Proteomes" id="UP000257131">
    <property type="component" value="Unassembled WGS sequence"/>
</dbReference>
<reference evidence="3 4" key="1">
    <citation type="journal article" date="2017" name="Int. J. Syst. Evol. Microbiol.">
        <title>Rhodosalinus sediminis gen. nov., sp. nov., isolated from marine saltern.</title>
        <authorList>
            <person name="Guo L.Y."/>
            <person name="Ling S.K."/>
            <person name="Li C.M."/>
            <person name="Chen G.J."/>
            <person name="Du Z.J."/>
        </authorList>
    </citation>
    <scope>NUCLEOTIDE SEQUENCE [LARGE SCALE GENOMIC DNA]</scope>
    <source>
        <strain evidence="3 4">WDN1C137</strain>
    </source>
</reference>
<evidence type="ECO:0000313" key="3">
    <source>
        <dbReference type="EMBL" id="REC58868.1"/>
    </source>
</evidence>
<comment type="caution">
    <text evidence="3">The sequence shown here is derived from an EMBL/GenBank/DDBJ whole genome shotgun (WGS) entry which is preliminary data.</text>
</comment>
<dbReference type="PANTHER" id="PTHR12526">
    <property type="entry name" value="GLYCOSYLTRANSFERASE"/>
    <property type="match status" value="1"/>
</dbReference>
<keyword evidence="4" id="KW-1185">Reference proteome</keyword>
<dbReference type="Pfam" id="PF13439">
    <property type="entry name" value="Glyco_transf_4"/>
    <property type="match status" value="1"/>
</dbReference>
<feature type="domain" description="Glycosyl transferase family 1" evidence="1">
    <location>
        <begin position="185"/>
        <end position="338"/>
    </location>
</feature>
<gene>
    <name evidence="3" type="ORF">DRV84_01180</name>
</gene>
<keyword evidence="3" id="KW-0808">Transferase</keyword>
<dbReference type="EMBL" id="QOHR01000001">
    <property type="protein sequence ID" value="REC58868.1"/>
    <property type="molecule type" value="Genomic_DNA"/>
</dbReference>